<dbReference type="EMBL" id="LVWD01000004">
    <property type="protein sequence ID" value="OAD43269.1"/>
    <property type="molecule type" value="Genomic_DNA"/>
</dbReference>
<dbReference type="STRING" id="1763535.LPB072_19195"/>
<evidence type="ECO:0000313" key="7">
    <source>
        <dbReference type="EMBL" id="AOW14634.1"/>
    </source>
</evidence>
<dbReference type="RefSeq" id="WP_066086858.1">
    <property type="nucleotide sequence ID" value="NZ_CP017476.1"/>
</dbReference>
<evidence type="ECO:0000259" key="6">
    <source>
        <dbReference type="Pfam" id="PF04357"/>
    </source>
</evidence>
<feature type="transmembrane region" description="Helical" evidence="5">
    <location>
        <begin position="31"/>
        <end position="57"/>
    </location>
</feature>
<keyword evidence="3 5" id="KW-1133">Transmembrane helix</keyword>
<dbReference type="Proteomes" id="UP000185657">
    <property type="component" value="Unassembled WGS sequence"/>
</dbReference>
<reference evidence="8 9" key="1">
    <citation type="submission" date="2016-02" db="EMBL/GenBank/DDBJ databases">
        <title>Draft genome sequence of Hydrogenophaga sp. LPB0072.</title>
        <authorList>
            <person name="Shin S.-K."/>
            <person name="Yi H."/>
        </authorList>
    </citation>
    <scope>NUCLEOTIDE SEQUENCE [LARGE SCALE GENOMIC DNA]</scope>
    <source>
        <strain evidence="8 9">LPB0072</strain>
    </source>
</reference>
<gene>
    <name evidence="7" type="ORF">LPB072_19195</name>
    <name evidence="8" type="ORF">LPB72_05355</name>
</gene>
<dbReference type="PANTHER" id="PTHR36985:SF1">
    <property type="entry name" value="TRANSLOCATION AND ASSEMBLY MODULE SUBUNIT TAMB"/>
    <property type="match status" value="1"/>
</dbReference>
<comment type="subcellular location">
    <subcellularLocation>
        <location evidence="1">Membrane</location>
        <topology evidence="1">Single-pass membrane protein</topology>
    </subcellularLocation>
</comment>
<dbReference type="GO" id="GO:0005886">
    <property type="term" value="C:plasma membrane"/>
    <property type="evidence" value="ECO:0007669"/>
    <property type="project" value="InterPro"/>
</dbReference>
<dbReference type="Pfam" id="PF04357">
    <property type="entry name" value="TamB"/>
    <property type="match status" value="1"/>
</dbReference>
<protein>
    <recommendedName>
        <fullName evidence="6">Translocation and assembly module TamB C-terminal domain-containing protein</fullName>
    </recommendedName>
</protein>
<proteinExistence type="predicted"/>
<dbReference type="GO" id="GO:0009306">
    <property type="term" value="P:protein secretion"/>
    <property type="evidence" value="ECO:0007669"/>
    <property type="project" value="InterPro"/>
</dbReference>
<sequence length="1381" mass="145848">MADQNTTRVTTDRPAPEVSVQPWYLRALRRVAWALICIVGASVALLAAGLLAAWLWAATPGSLAQTLRWAEDWLKGQAPSIGQLSAEGAEGSLRGGGRIASLNWSQDGLQVAAQGVQLTWSDTLWTDLILGRGARLDKLTVEKLSVHDERPPSPTEPMESLVLPLPVSLTFAVDALELSGNTDFALSKLQGDYQYGPIGAQLNAPALPDTPGLTDAHRLRLDSLRIADGQYEGRLSLGAQAPMPLALALVGDIQTQVPDGAGVQLTLHGQANGSLSGEQATIDIQAEAEGIPDTAKSKASTLALNARVMPWATQPLISAQADAQSLNLAALWPTAPATDLSGTLQAKPESDNTWRAELQLNNALVGPADQKGLPVQSLQARITQQGDRWTINQLQAQLGGGELQGQGGFNLHTEAGATALTDWQGELTAKAVRPALLWSTLAKGALDASASASTAPDKDAPGAVSLKANIQPSAQQPKGALLTGLRLNGLRLQGQWRPHTATEPASLPAGELRLTEAHLAMAGAEIDTQGRFDTERMNYDGQLNLSLPGVKFDAQGLLAHASGKGQGRLEVDDAKRLLEWVRGLQDLPFVGEAIKNALAGQEALALSGSAKAQLQWTGGLGALGFPAPSSKTATPGLPQIQASLTVPRLSVQTGEEAAVTLADLAFKADGPFSAMQLSATGAVSLPGWQASLKSNGQLNLEARTQGKGQLALSQLALQLRPQAPEDGTTPASGWQLNNAQPLQLKWESTAGKGLALNAGAGQLKLTPLSTALSAKLDTPLTLEWQTLAWQAQALETQGRLEGLSIPWMEALAAIGQPTSTEVMAQSSVSGDLVFDGAWNVRIPADALTPLDLSATLQRRSGDLRWESTVSASSKGATPLATERITAGVKDARISLVVKDRKAQATLRWDTERLGQASAEFNTTLTNGNGDAPFIDRWWPANSPLSGSAKASLPQVGVWSMLAPPGWRMRGTLNADASISGTRDQPEWRGSVEANELALRSVVDGFSFTNGQLRANLVGDRLSVERFSLQGPGGEKTGGTLEASGQAEWRKVPGSALRQPLIKLQAKAQRLRVSNRVDRRLALSGDVSAELTGAQLKLRGQLKVDSAQIILPDELAPSLSQDVIVRSTRTLPTESSGEAVKPDVQISLDLGQQFQVKGQGIDTRLEGQLTVRATPSLPTPRAFGEVRTVSGTYKAYGQQLNIETGVLRFTGPFDDPALDILAVRKLPENTEQRVGVKITGNAQAPRVGLYSEPSLTDGDALAWLILGRPASAAGAQAFVLQQAARQLMARTGTQDDGALAKTLGVDELGFADAGGNADGTATETALTVGKRLSDKLYLSYEQSLSGAMSTVSILYDLSKSLTLRARAGTENAVDLIFTYRYD</sequence>
<keyword evidence="4 5" id="KW-0472">Membrane</keyword>
<evidence type="ECO:0000256" key="1">
    <source>
        <dbReference type="ARBA" id="ARBA00004167"/>
    </source>
</evidence>
<dbReference type="EMBL" id="CP017476">
    <property type="protein sequence ID" value="AOW14634.1"/>
    <property type="molecule type" value="Genomic_DNA"/>
</dbReference>
<evidence type="ECO:0000256" key="3">
    <source>
        <dbReference type="ARBA" id="ARBA00022989"/>
    </source>
</evidence>
<evidence type="ECO:0000313" key="10">
    <source>
        <dbReference type="Proteomes" id="UP000185680"/>
    </source>
</evidence>
<feature type="domain" description="Translocation and assembly module TamB C-terminal" evidence="6">
    <location>
        <begin position="1036"/>
        <end position="1380"/>
    </location>
</feature>
<evidence type="ECO:0000313" key="8">
    <source>
        <dbReference type="EMBL" id="OAD43269.1"/>
    </source>
</evidence>
<evidence type="ECO:0000256" key="2">
    <source>
        <dbReference type="ARBA" id="ARBA00022692"/>
    </source>
</evidence>
<keyword evidence="2 5" id="KW-0812">Transmembrane</keyword>
<dbReference type="OrthoDB" id="5288149at2"/>
<organism evidence="7 10">
    <name type="scientific">Hydrogenophaga crassostreae</name>
    <dbReference type="NCBI Taxonomy" id="1763535"/>
    <lineage>
        <taxon>Bacteria</taxon>
        <taxon>Pseudomonadati</taxon>
        <taxon>Pseudomonadota</taxon>
        <taxon>Betaproteobacteria</taxon>
        <taxon>Burkholderiales</taxon>
        <taxon>Comamonadaceae</taxon>
        <taxon>Hydrogenophaga</taxon>
    </lineage>
</organism>
<dbReference type="Proteomes" id="UP000185680">
    <property type="component" value="Chromosome"/>
</dbReference>
<keyword evidence="9" id="KW-1185">Reference proteome</keyword>
<evidence type="ECO:0000256" key="5">
    <source>
        <dbReference type="SAM" id="Phobius"/>
    </source>
</evidence>
<evidence type="ECO:0000313" key="9">
    <source>
        <dbReference type="Proteomes" id="UP000185657"/>
    </source>
</evidence>
<evidence type="ECO:0000256" key="4">
    <source>
        <dbReference type="ARBA" id="ARBA00023136"/>
    </source>
</evidence>
<name>A0A163CKZ9_9BURK</name>
<accession>A0A163CKZ9</accession>
<dbReference type="KEGG" id="hyl:LPB072_19195"/>
<reference evidence="7 10" key="2">
    <citation type="submission" date="2016-10" db="EMBL/GenBank/DDBJ databases">
        <title>Hydorgenophaga sp. LPB0072 isolated from gastropod.</title>
        <authorList>
            <person name="Kim E."/>
            <person name="Yi H."/>
        </authorList>
    </citation>
    <scope>NUCLEOTIDE SEQUENCE [LARGE SCALE GENOMIC DNA]</scope>
    <source>
        <strain evidence="7 10">LPB0072</strain>
    </source>
</reference>
<dbReference type="PANTHER" id="PTHR36985">
    <property type="entry name" value="TRANSLOCATION AND ASSEMBLY MODULE SUBUNIT TAMB"/>
    <property type="match status" value="1"/>
</dbReference>
<dbReference type="InterPro" id="IPR007452">
    <property type="entry name" value="TamB_C"/>
</dbReference>